<keyword evidence="1" id="KW-0812">Transmembrane</keyword>
<accession>A0A8D8BE91</accession>
<organism evidence="2">
    <name type="scientific">Culex pipiens</name>
    <name type="common">House mosquito</name>
    <dbReference type="NCBI Taxonomy" id="7175"/>
    <lineage>
        <taxon>Eukaryota</taxon>
        <taxon>Metazoa</taxon>
        <taxon>Ecdysozoa</taxon>
        <taxon>Arthropoda</taxon>
        <taxon>Hexapoda</taxon>
        <taxon>Insecta</taxon>
        <taxon>Pterygota</taxon>
        <taxon>Neoptera</taxon>
        <taxon>Endopterygota</taxon>
        <taxon>Diptera</taxon>
        <taxon>Nematocera</taxon>
        <taxon>Culicoidea</taxon>
        <taxon>Culicidae</taxon>
        <taxon>Culicinae</taxon>
        <taxon>Culicini</taxon>
        <taxon>Culex</taxon>
        <taxon>Culex</taxon>
    </lineage>
</organism>
<name>A0A8D8BE91_CULPI</name>
<sequence>MIFTTFSPSCCSPPPSVDRSDDDFVTVLRMIFFTILFTFTGPGGGGDVGNDGLSSQAGCDAFPFSTMITPFVVTTGDDGSGSVSVFDSKITEAVPFVIVGLGLSIGFALLIVAGSSSCCCLGSSDFTSLLFSSSGVFTFVS</sequence>
<keyword evidence="1" id="KW-0472">Membrane</keyword>
<keyword evidence="1" id="KW-1133">Transmembrane helix</keyword>
<feature type="transmembrane region" description="Helical" evidence="1">
    <location>
        <begin position="93"/>
        <end position="114"/>
    </location>
</feature>
<evidence type="ECO:0000256" key="1">
    <source>
        <dbReference type="SAM" id="Phobius"/>
    </source>
</evidence>
<dbReference type="EMBL" id="HBUE01068832">
    <property type="protein sequence ID" value="CAG6471865.1"/>
    <property type="molecule type" value="Transcribed_RNA"/>
</dbReference>
<dbReference type="AlphaFoldDB" id="A0A8D8BE91"/>
<evidence type="ECO:0000313" key="2">
    <source>
        <dbReference type="EMBL" id="CAG6471865.1"/>
    </source>
</evidence>
<protein>
    <submittedName>
        <fullName evidence="2">(northern house mosquito) hypothetical protein</fullName>
    </submittedName>
</protein>
<reference evidence="2" key="1">
    <citation type="submission" date="2021-05" db="EMBL/GenBank/DDBJ databases">
        <authorList>
            <person name="Alioto T."/>
            <person name="Alioto T."/>
            <person name="Gomez Garrido J."/>
        </authorList>
    </citation>
    <scope>NUCLEOTIDE SEQUENCE</scope>
</reference>
<proteinExistence type="predicted"/>